<evidence type="ECO:0000256" key="2">
    <source>
        <dbReference type="ARBA" id="ARBA00022771"/>
    </source>
</evidence>
<keyword evidence="2" id="KW-0863">Zinc-finger</keyword>
<dbReference type="GO" id="GO:0006355">
    <property type="term" value="P:regulation of DNA-templated transcription"/>
    <property type="evidence" value="ECO:0007669"/>
    <property type="project" value="InterPro"/>
</dbReference>
<evidence type="ECO:0000256" key="5">
    <source>
        <dbReference type="SAM" id="MobiDB-lite"/>
    </source>
</evidence>
<dbReference type="InterPro" id="IPR001965">
    <property type="entry name" value="Znf_PHD"/>
</dbReference>
<dbReference type="GO" id="GO:0008270">
    <property type="term" value="F:zinc ion binding"/>
    <property type="evidence" value="ECO:0007669"/>
    <property type="project" value="UniProtKB-KW"/>
</dbReference>
<dbReference type="PROSITE" id="PS01359">
    <property type="entry name" value="ZF_PHD_1"/>
    <property type="match status" value="1"/>
</dbReference>
<keyword evidence="4" id="KW-0175">Coiled coil</keyword>
<dbReference type="SUPFAM" id="SSF57903">
    <property type="entry name" value="FYVE/PHD zinc finger"/>
    <property type="match status" value="1"/>
</dbReference>
<organism evidence="7 8">
    <name type="scientific">Geotrichum candidum</name>
    <name type="common">Oospora lactis</name>
    <name type="synonym">Dipodascus geotrichum</name>
    <dbReference type="NCBI Taxonomy" id="1173061"/>
    <lineage>
        <taxon>Eukaryota</taxon>
        <taxon>Fungi</taxon>
        <taxon>Dikarya</taxon>
        <taxon>Ascomycota</taxon>
        <taxon>Saccharomycotina</taxon>
        <taxon>Dipodascomycetes</taxon>
        <taxon>Dipodascales</taxon>
        <taxon>Dipodascaceae</taxon>
        <taxon>Geotrichum</taxon>
    </lineage>
</organism>
<evidence type="ECO:0000256" key="3">
    <source>
        <dbReference type="ARBA" id="ARBA00022833"/>
    </source>
</evidence>
<protein>
    <recommendedName>
        <fullName evidence="6">Zinc finger PHD-type domain-containing protein</fullName>
    </recommendedName>
</protein>
<dbReference type="SMART" id="SM00249">
    <property type="entry name" value="PHD"/>
    <property type="match status" value="1"/>
</dbReference>
<dbReference type="GO" id="GO:0031213">
    <property type="term" value="C:RSF complex"/>
    <property type="evidence" value="ECO:0007669"/>
    <property type="project" value="InterPro"/>
</dbReference>
<dbReference type="InterPro" id="IPR028938">
    <property type="entry name" value="Rsf1-like"/>
</dbReference>
<feature type="coiled-coil region" evidence="4">
    <location>
        <begin position="546"/>
        <end position="595"/>
    </location>
</feature>
<feature type="region of interest" description="Disordered" evidence="5">
    <location>
        <begin position="323"/>
        <end position="360"/>
    </location>
</feature>
<dbReference type="InterPro" id="IPR013083">
    <property type="entry name" value="Znf_RING/FYVE/PHD"/>
</dbReference>
<evidence type="ECO:0000256" key="1">
    <source>
        <dbReference type="ARBA" id="ARBA00022723"/>
    </source>
</evidence>
<dbReference type="InterPro" id="IPR011011">
    <property type="entry name" value="Znf_FYVE_PHD"/>
</dbReference>
<dbReference type="PANTHER" id="PTHR14296">
    <property type="entry name" value="REMODELING AND SPACING FACTOR 1"/>
    <property type="match status" value="1"/>
</dbReference>
<evidence type="ECO:0000313" key="8">
    <source>
        <dbReference type="Proteomes" id="UP000242525"/>
    </source>
</evidence>
<evidence type="ECO:0000259" key="6">
    <source>
        <dbReference type="SMART" id="SM00249"/>
    </source>
</evidence>
<keyword evidence="3" id="KW-0862">Zinc</keyword>
<feature type="compositionally biased region" description="Low complexity" evidence="5">
    <location>
        <begin position="432"/>
        <end position="444"/>
    </location>
</feature>
<dbReference type="PANTHER" id="PTHR14296:SF3">
    <property type="entry name" value="DIKAR, ISOFORM F"/>
    <property type="match status" value="1"/>
</dbReference>
<name>A0A0J9XJJ7_GEOCN</name>
<gene>
    <name evidence="7" type="ORF">BN980_GECA24s00010g</name>
</gene>
<dbReference type="EMBL" id="CCBN010000024">
    <property type="protein sequence ID" value="CDO57640.1"/>
    <property type="molecule type" value="Genomic_DNA"/>
</dbReference>
<comment type="caution">
    <text evidence="7">The sequence shown here is derived from an EMBL/GenBank/DDBJ whole genome shotgun (WGS) entry which is preliminary data.</text>
</comment>
<feature type="domain" description="Zinc finger PHD-type" evidence="6">
    <location>
        <begin position="474"/>
        <end position="546"/>
    </location>
</feature>
<feature type="region of interest" description="Disordered" evidence="5">
    <location>
        <begin position="212"/>
        <end position="237"/>
    </location>
</feature>
<keyword evidence="8" id="KW-1185">Reference proteome</keyword>
<feature type="region of interest" description="Disordered" evidence="5">
    <location>
        <begin position="388"/>
        <end position="456"/>
    </location>
</feature>
<sequence length="743" mass="83634">MPRYKSETRSPTPASAGVAPLDRGEYQAALKELRNMSEFAELVQFLKFFRTLLKLPDIIDIDVIEEELVGITLVGETPVLDRITTALVTSLVGMRRNLLTLLKEDGGLNKVVWHLYTNHGIAPEDNPMGHDIESVIELRSLDIPTRVTILYTFSRWIVLDDSFHDKLEKLSSEEHEVYRIDPVGWRDDFGVYYLLDDNRLYYTEMKPPNLDSVDPKTIPKSVSGSMKKNGRRKPSGSTITYQEALGRDTPYDKVKWKCVCATVPEWESFVKSLEKTRNAYLKKFYTYLKNDLLPVIEEQDEKRVKDALAREKARAKAAALAEIQKRTSSRLEARQSRIEQRKEEERQMQEEQRQRIESRRLAREKREKLAQRELRMRERDAKLEALRIKQQQQQDLQQEKEQTPMSVEDSGNEDGMSASTGRKRKRTEPIISTRSTRSTRSATSKPAPGGGVVEGVRKLGSPENPLSKKYFDFDCLCGVHGHNFDDGSAQVECGKCYVWFHVSCIDNAAAREDMQSTIDLANNTSDEKDAGHGLYRPYTWTCDRCIRKEQERIEEEHKLAIKLEKQRERKERKEQKKAQLEKEKLEQKLLLEQEATKAAIANGTSTALNGTNGIKKHEDEKPQQGGFVNVGIQDFESSNGSIPAIVNAEEATIKAELPIRADAAVVGVPFAAADIIGNQGASVEPPLHQEPYIPKLPAAVTPSSASSVTSDNLNFTAITNGGFIVNGVPQPGVSASAPSHPSL</sequence>
<dbReference type="OrthoDB" id="303107at2759"/>
<dbReference type="STRING" id="1173061.A0A0J9XJJ7"/>
<dbReference type="InterPro" id="IPR019786">
    <property type="entry name" value="Zinc_finger_PHD-type_CS"/>
</dbReference>
<dbReference type="Proteomes" id="UP000242525">
    <property type="component" value="Unassembled WGS sequence"/>
</dbReference>
<reference evidence="7" key="1">
    <citation type="submission" date="2014-03" db="EMBL/GenBank/DDBJ databases">
        <authorList>
            <person name="Casaregola S."/>
        </authorList>
    </citation>
    <scope>NUCLEOTIDE SEQUENCE [LARGE SCALE GENOMIC DNA]</scope>
    <source>
        <strain evidence="7">CLIB 918</strain>
    </source>
</reference>
<evidence type="ECO:0000256" key="4">
    <source>
        <dbReference type="SAM" id="Coils"/>
    </source>
</evidence>
<dbReference type="AlphaFoldDB" id="A0A0J9XJJ7"/>
<evidence type="ECO:0000313" key="7">
    <source>
        <dbReference type="EMBL" id="CDO57640.1"/>
    </source>
</evidence>
<keyword evidence="1" id="KW-0479">Metal-binding</keyword>
<dbReference type="Gene3D" id="3.30.40.10">
    <property type="entry name" value="Zinc/RING finger domain, C3HC4 (zinc finger)"/>
    <property type="match status" value="1"/>
</dbReference>
<feature type="region of interest" description="Disordered" evidence="5">
    <location>
        <begin position="604"/>
        <end position="624"/>
    </location>
</feature>
<accession>A0A0J9XJJ7</accession>
<proteinExistence type="predicted"/>